<protein>
    <submittedName>
        <fullName evidence="1">Uncharacterized protein</fullName>
    </submittedName>
</protein>
<dbReference type="Proteomes" id="UP000607653">
    <property type="component" value="Unassembled WGS sequence"/>
</dbReference>
<evidence type="ECO:0000313" key="1">
    <source>
        <dbReference type="EMBL" id="DAD28567.1"/>
    </source>
</evidence>
<evidence type="ECO:0000313" key="2">
    <source>
        <dbReference type="Proteomes" id="UP000607653"/>
    </source>
</evidence>
<organism evidence="1 2">
    <name type="scientific">Nelumbo nucifera</name>
    <name type="common">Sacred lotus</name>
    <dbReference type="NCBI Taxonomy" id="4432"/>
    <lineage>
        <taxon>Eukaryota</taxon>
        <taxon>Viridiplantae</taxon>
        <taxon>Streptophyta</taxon>
        <taxon>Embryophyta</taxon>
        <taxon>Tracheophyta</taxon>
        <taxon>Spermatophyta</taxon>
        <taxon>Magnoliopsida</taxon>
        <taxon>Proteales</taxon>
        <taxon>Nelumbonaceae</taxon>
        <taxon>Nelumbo</taxon>
    </lineage>
</organism>
<proteinExistence type="predicted"/>
<comment type="caution">
    <text evidence="1">The sequence shown here is derived from an EMBL/GenBank/DDBJ whole genome shotgun (WGS) entry which is preliminary data.</text>
</comment>
<dbReference type="AlphaFoldDB" id="A0A822Y811"/>
<sequence length="49" mass="5845">MKTLDRFRNYRRGFCDKDSKNAFQVFVKARDFQELENKVASEILTELDA</sequence>
<gene>
    <name evidence="1" type="ORF">HUJ06_030035</name>
</gene>
<accession>A0A822Y811</accession>
<keyword evidence="2" id="KW-1185">Reference proteome</keyword>
<dbReference type="EMBL" id="DUZY01000002">
    <property type="protein sequence ID" value="DAD28567.1"/>
    <property type="molecule type" value="Genomic_DNA"/>
</dbReference>
<name>A0A822Y811_NELNU</name>
<reference evidence="1 2" key="1">
    <citation type="journal article" date="2020" name="Mol. Biol. Evol.">
        <title>Distinct Expression and Methylation Patterns for Genes with Different Fates following a Single Whole-Genome Duplication in Flowering Plants.</title>
        <authorList>
            <person name="Shi T."/>
            <person name="Rahmani R.S."/>
            <person name="Gugger P.F."/>
            <person name="Wang M."/>
            <person name="Li H."/>
            <person name="Zhang Y."/>
            <person name="Li Z."/>
            <person name="Wang Q."/>
            <person name="Van de Peer Y."/>
            <person name="Marchal K."/>
            <person name="Chen J."/>
        </authorList>
    </citation>
    <scope>NUCLEOTIDE SEQUENCE [LARGE SCALE GENOMIC DNA]</scope>
    <source>
        <tissue evidence="1">Leaf</tissue>
    </source>
</reference>